<dbReference type="EMBL" id="JAACYA010000001">
    <property type="protein sequence ID" value="MBK3331835.1"/>
    <property type="molecule type" value="Genomic_DNA"/>
</dbReference>
<accession>A0ABS1GG31</accession>
<gene>
    <name evidence="3" type="ORF">GWK41_01985</name>
</gene>
<feature type="domain" description="PilZ" evidence="2">
    <location>
        <begin position="223"/>
        <end position="332"/>
    </location>
</feature>
<keyword evidence="1" id="KW-0812">Transmembrane</keyword>
<evidence type="ECO:0000313" key="3">
    <source>
        <dbReference type="EMBL" id="MBK3331835.1"/>
    </source>
</evidence>
<dbReference type="Gene3D" id="2.40.10.220">
    <property type="entry name" value="predicted glycosyltransferase like domains"/>
    <property type="match status" value="1"/>
</dbReference>
<evidence type="ECO:0000256" key="1">
    <source>
        <dbReference type="SAM" id="Phobius"/>
    </source>
</evidence>
<organism evidence="3 4">
    <name type="scientific">Persephonella atlantica</name>
    <dbReference type="NCBI Taxonomy" id="2699429"/>
    <lineage>
        <taxon>Bacteria</taxon>
        <taxon>Pseudomonadati</taxon>
        <taxon>Aquificota</taxon>
        <taxon>Aquificia</taxon>
        <taxon>Aquificales</taxon>
        <taxon>Hydrogenothermaceae</taxon>
        <taxon>Persephonella</taxon>
    </lineage>
</organism>
<sequence length="347" mass="40335">MEDKVAAIQSFRAATDTKTTELLILIFIILFLIVTFLFILNFRKALKAKFLKKLFMKTIKEKGLSEKAGDILWKYSTKLGRDPFLTLEVKASFEKAIDLYVQENPDYDEKLIQDTRKKLGFDFVPSFIPLSSTKDIDVFQSGRLTYQDKTFNTSLYDKDERFMYWLLIDVSNPPDLKEKTVKIQFLRRDDAIYVMEGTVSEIITEGEKTVLKIPHHSELKRIQRRQYARIEVDMPVSVGRISENSSEVKWLEGNAKDISAGGMRICIPASQRIKFNLSIGTEIWLNFSLEGRDFQLKGTVVNILERKTTICYGIKFSNIKSKEETHIINFVKKQQQKMRNLAKQRIR</sequence>
<comment type="caution">
    <text evidence="3">The sequence shown here is derived from an EMBL/GenBank/DDBJ whole genome shotgun (WGS) entry which is preliminary data.</text>
</comment>
<keyword evidence="4" id="KW-1185">Reference proteome</keyword>
<proteinExistence type="predicted"/>
<dbReference type="RefSeq" id="WP_200673236.1">
    <property type="nucleotide sequence ID" value="NZ_JAACYA010000001.1"/>
</dbReference>
<feature type="transmembrane region" description="Helical" evidence="1">
    <location>
        <begin position="22"/>
        <end position="42"/>
    </location>
</feature>
<evidence type="ECO:0000313" key="4">
    <source>
        <dbReference type="Proteomes" id="UP000772812"/>
    </source>
</evidence>
<protein>
    <submittedName>
        <fullName evidence="3">PilZ domain-containing protein</fullName>
    </submittedName>
</protein>
<dbReference type="Pfam" id="PF07238">
    <property type="entry name" value="PilZ"/>
    <property type="match status" value="1"/>
</dbReference>
<keyword evidence="1" id="KW-1133">Transmembrane helix</keyword>
<reference evidence="3 4" key="1">
    <citation type="journal article" date="2021" name="Syst. Appl. Microbiol.">
        <title>Persephonella atlantica sp. nov.: How to adapt to physico-chemical gradients in high temperature hydrothermal habitats.</title>
        <authorList>
            <person name="Francois D.X."/>
            <person name="Godfroy A."/>
            <person name="Mathien C."/>
            <person name="Aube J."/>
            <person name="Cathalot C."/>
            <person name="Lesongeur F."/>
            <person name="L'Haridon S."/>
            <person name="Philippon X."/>
            <person name="Roussel E.G."/>
        </authorList>
    </citation>
    <scope>NUCLEOTIDE SEQUENCE [LARGE SCALE GENOMIC DNA]</scope>
    <source>
        <strain evidence="3 4">MO1340</strain>
    </source>
</reference>
<dbReference type="SUPFAM" id="SSF141371">
    <property type="entry name" value="PilZ domain-like"/>
    <property type="match status" value="1"/>
</dbReference>
<keyword evidence="1" id="KW-0472">Membrane</keyword>
<name>A0ABS1GG31_9AQUI</name>
<dbReference type="InterPro" id="IPR009875">
    <property type="entry name" value="PilZ_domain"/>
</dbReference>
<dbReference type="Proteomes" id="UP000772812">
    <property type="component" value="Unassembled WGS sequence"/>
</dbReference>
<evidence type="ECO:0000259" key="2">
    <source>
        <dbReference type="Pfam" id="PF07238"/>
    </source>
</evidence>